<protein>
    <submittedName>
        <fullName evidence="1">Uncharacterized protein</fullName>
    </submittedName>
</protein>
<name>A0ACB9Z791_9PEZI</name>
<proteinExistence type="predicted"/>
<evidence type="ECO:0000313" key="1">
    <source>
        <dbReference type="EMBL" id="KAI4867391.1"/>
    </source>
</evidence>
<accession>A0ACB9Z791</accession>
<gene>
    <name evidence="1" type="ORF">F4820DRAFT_414181</name>
</gene>
<keyword evidence="2" id="KW-1185">Reference proteome</keyword>
<dbReference type="EMBL" id="MU393448">
    <property type="protein sequence ID" value="KAI4867391.1"/>
    <property type="molecule type" value="Genomic_DNA"/>
</dbReference>
<evidence type="ECO:0000313" key="2">
    <source>
        <dbReference type="Proteomes" id="UP001497700"/>
    </source>
</evidence>
<reference evidence="1 2" key="1">
    <citation type="journal article" date="2022" name="New Phytol.">
        <title>Ecological generalism drives hyperdiversity of secondary metabolite gene clusters in xylarialean endophytes.</title>
        <authorList>
            <person name="Franco M.E.E."/>
            <person name="Wisecaver J.H."/>
            <person name="Arnold A.E."/>
            <person name="Ju Y.M."/>
            <person name="Slot J.C."/>
            <person name="Ahrendt S."/>
            <person name="Moore L.P."/>
            <person name="Eastman K.E."/>
            <person name="Scott K."/>
            <person name="Konkel Z."/>
            <person name="Mondo S.J."/>
            <person name="Kuo A."/>
            <person name="Hayes R.D."/>
            <person name="Haridas S."/>
            <person name="Andreopoulos B."/>
            <person name="Riley R."/>
            <person name="LaButti K."/>
            <person name="Pangilinan J."/>
            <person name="Lipzen A."/>
            <person name="Amirebrahimi M."/>
            <person name="Yan J."/>
            <person name="Adam C."/>
            <person name="Keymanesh K."/>
            <person name="Ng V."/>
            <person name="Louie K."/>
            <person name="Northen T."/>
            <person name="Drula E."/>
            <person name="Henrissat B."/>
            <person name="Hsieh H.M."/>
            <person name="Youens-Clark K."/>
            <person name="Lutzoni F."/>
            <person name="Miadlikowska J."/>
            <person name="Eastwood D.C."/>
            <person name="Hamelin R.C."/>
            <person name="Grigoriev I.V."/>
            <person name="U'Ren J.M."/>
        </authorList>
    </citation>
    <scope>NUCLEOTIDE SEQUENCE [LARGE SCALE GENOMIC DNA]</scope>
    <source>
        <strain evidence="1 2">CBS 119005</strain>
    </source>
</reference>
<dbReference type="Proteomes" id="UP001497700">
    <property type="component" value="Unassembled WGS sequence"/>
</dbReference>
<sequence length="185" mass="21808">MIPHLASTHCHRCRRRNTAVRHLVYIPNIRHFLIGRSREKKKRKSCFPVRQKEGVSILLWAVQVVDFLLCSSSNFACDLFLLRSYEFLLLGWQYHSSCLPCVALRLLLPTVQRKGLYLHRLRWMKKSRVDEGIVVGKATSRSSLTTRFMLEYRRGAHDWKPGMSFEVSVSEWQWEMVRNATLMDK</sequence>
<organism evidence="1 2">
    <name type="scientific">Hypoxylon rubiginosum</name>
    <dbReference type="NCBI Taxonomy" id="110542"/>
    <lineage>
        <taxon>Eukaryota</taxon>
        <taxon>Fungi</taxon>
        <taxon>Dikarya</taxon>
        <taxon>Ascomycota</taxon>
        <taxon>Pezizomycotina</taxon>
        <taxon>Sordariomycetes</taxon>
        <taxon>Xylariomycetidae</taxon>
        <taxon>Xylariales</taxon>
        <taxon>Hypoxylaceae</taxon>
        <taxon>Hypoxylon</taxon>
    </lineage>
</organism>
<comment type="caution">
    <text evidence="1">The sequence shown here is derived from an EMBL/GenBank/DDBJ whole genome shotgun (WGS) entry which is preliminary data.</text>
</comment>